<name>A0A1W1Z7H0_9FLAO</name>
<evidence type="ECO:0000313" key="2">
    <source>
        <dbReference type="EMBL" id="SMC44437.1"/>
    </source>
</evidence>
<keyword evidence="1" id="KW-0812">Transmembrane</keyword>
<evidence type="ECO:0000313" key="3">
    <source>
        <dbReference type="Proteomes" id="UP000192360"/>
    </source>
</evidence>
<keyword evidence="3" id="KW-1185">Reference proteome</keyword>
<evidence type="ECO:0000256" key="1">
    <source>
        <dbReference type="SAM" id="Phobius"/>
    </source>
</evidence>
<dbReference type="STRING" id="504486.SAMN05660703_1249"/>
<sequence>MKTYKILNIIFYIFLSTNALVFFLPPEYKMAVYTPNLLGMMVLFVIFPLTLLLFIILFVFDIKKHLKKNLIKRNIIFFIVFLLCLIYGIYQANMNGNFYH</sequence>
<accession>A0A1W1Z7H0</accession>
<organism evidence="2 3">
    <name type="scientific">Cellulophaga tyrosinoxydans</name>
    <dbReference type="NCBI Taxonomy" id="504486"/>
    <lineage>
        <taxon>Bacteria</taxon>
        <taxon>Pseudomonadati</taxon>
        <taxon>Bacteroidota</taxon>
        <taxon>Flavobacteriia</taxon>
        <taxon>Flavobacteriales</taxon>
        <taxon>Flavobacteriaceae</taxon>
        <taxon>Cellulophaga</taxon>
    </lineage>
</organism>
<protein>
    <submittedName>
        <fullName evidence="2">Uncharacterized protein</fullName>
    </submittedName>
</protein>
<dbReference type="Proteomes" id="UP000192360">
    <property type="component" value="Unassembled WGS sequence"/>
</dbReference>
<keyword evidence="1" id="KW-0472">Membrane</keyword>
<reference evidence="2 3" key="1">
    <citation type="submission" date="2017-04" db="EMBL/GenBank/DDBJ databases">
        <authorList>
            <person name="Afonso C.L."/>
            <person name="Miller P.J."/>
            <person name="Scott M.A."/>
            <person name="Spackman E."/>
            <person name="Goraichik I."/>
            <person name="Dimitrov K.M."/>
            <person name="Suarez D.L."/>
            <person name="Swayne D.E."/>
        </authorList>
    </citation>
    <scope>NUCLEOTIDE SEQUENCE [LARGE SCALE GENOMIC DNA]</scope>
    <source>
        <strain evidence="2 3">DSM 21164</strain>
    </source>
</reference>
<dbReference type="AlphaFoldDB" id="A0A1W1Z7H0"/>
<proteinExistence type="predicted"/>
<feature type="transmembrane region" description="Helical" evidence="1">
    <location>
        <begin position="37"/>
        <end position="62"/>
    </location>
</feature>
<keyword evidence="1" id="KW-1133">Transmembrane helix</keyword>
<feature type="transmembrane region" description="Helical" evidence="1">
    <location>
        <begin position="7"/>
        <end position="25"/>
    </location>
</feature>
<dbReference type="EMBL" id="FWXO01000001">
    <property type="protein sequence ID" value="SMC44437.1"/>
    <property type="molecule type" value="Genomic_DNA"/>
</dbReference>
<gene>
    <name evidence="2" type="ORF">SAMN05660703_1249</name>
</gene>
<feature type="transmembrane region" description="Helical" evidence="1">
    <location>
        <begin position="74"/>
        <end position="90"/>
    </location>
</feature>